<dbReference type="EMBL" id="KX268305">
    <property type="protein sequence ID" value="AQT24363.1"/>
    <property type="molecule type" value="Genomic_DNA"/>
</dbReference>
<evidence type="ECO:0000256" key="1">
    <source>
        <dbReference type="SAM" id="Coils"/>
    </source>
</evidence>
<geneLocation type="plasmid" evidence="3">
    <name>pVHvo</name>
</geneLocation>
<reference evidence="3" key="1">
    <citation type="journal article" date="2017" name="Sci. Rep.">
        <title>Shrimp AHPND-causing plasmids encoding the PirAB toxins as mediated by pirAB-Tn903 are prevalent in various Vibrio species.</title>
        <authorList>
            <person name="Xiao J."/>
            <person name="Liu L."/>
            <person name="Ke Y."/>
            <person name="Li X."/>
            <person name="Liu Y."/>
            <person name="Pan Y."/>
            <person name="Yan S."/>
            <person name="Wang Y."/>
        </authorList>
    </citation>
    <scope>NUCLEOTIDE SEQUENCE</scope>
    <source>
        <strain evidence="3">SH14</strain>
        <plasmid evidence="3">pVHvo</plasmid>
    </source>
</reference>
<dbReference type="InterPro" id="IPR014147">
    <property type="entry name" value="T4SS_TrbJ"/>
</dbReference>
<keyword evidence="3" id="KW-0614">Plasmid</keyword>
<proteinExistence type="predicted"/>
<dbReference type="AlphaFoldDB" id="A0A1S6KSL7"/>
<sequence length="268" mass="29756">MVSALSETTAHPGGRRMKRTLSALTLCSVLVSFDSSALFCVNCASFTQMMTSNLNQAQSYVEEVQQTLNSVKNVQYQVQNLKNLKNMEWGDIQSQLRNLNTIASRGQSISFAMANMNQQFEQLFGGTEAYQGQSISDMNSVATYQQQGNALRDTAQSSLALAQQMSQYQVDDHQTVASIQSHVQGADGAMEIAQANAELLAQLAQQLQKLQTLMQTQIQMSATQMAADADTVERQRVAEEKMLTQPLNVDPTDGKDWSQEWQHPSMKW</sequence>
<accession>A0A1S6KSL7</accession>
<dbReference type="NCBIfam" id="TIGR02780">
    <property type="entry name" value="TrbJ_Ti"/>
    <property type="match status" value="1"/>
</dbReference>
<keyword evidence="1" id="KW-0175">Coiled coil</keyword>
<name>A0A1S6KSL7_9VIBR</name>
<evidence type="ECO:0000256" key="2">
    <source>
        <dbReference type="SAM" id="MobiDB-lite"/>
    </source>
</evidence>
<protein>
    <submittedName>
        <fullName evidence="3">Conjugative transfer protein TrbJ</fullName>
    </submittedName>
</protein>
<feature type="coiled-coil region" evidence="1">
    <location>
        <begin position="190"/>
        <end position="220"/>
    </location>
</feature>
<feature type="region of interest" description="Disordered" evidence="2">
    <location>
        <begin position="247"/>
        <end position="268"/>
    </location>
</feature>
<evidence type="ECO:0000313" key="3">
    <source>
        <dbReference type="EMBL" id="AQT24363.1"/>
    </source>
</evidence>
<organism evidence="3">
    <name type="scientific">Vibrio owensii</name>
    <dbReference type="NCBI Taxonomy" id="696485"/>
    <lineage>
        <taxon>Bacteria</taxon>
        <taxon>Pseudomonadati</taxon>
        <taxon>Pseudomonadota</taxon>
        <taxon>Gammaproteobacteria</taxon>
        <taxon>Vibrionales</taxon>
        <taxon>Vibrionaceae</taxon>
        <taxon>Vibrio</taxon>
    </lineage>
</organism>